<feature type="compositionally biased region" description="Polar residues" evidence="1">
    <location>
        <begin position="1"/>
        <end position="12"/>
    </location>
</feature>
<evidence type="ECO:0000256" key="1">
    <source>
        <dbReference type="SAM" id="MobiDB-lite"/>
    </source>
</evidence>
<reference evidence="2" key="1">
    <citation type="submission" date="2021-02" db="EMBL/GenBank/DDBJ databases">
        <authorList>
            <person name="Dougan E. K."/>
            <person name="Rhodes N."/>
            <person name="Thang M."/>
            <person name="Chan C."/>
        </authorList>
    </citation>
    <scope>NUCLEOTIDE SEQUENCE</scope>
</reference>
<feature type="non-terminal residue" evidence="2">
    <location>
        <position position="1"/>
    </location>
</feature>
<dbReference type="Proteomes" id="UP000626109">
    <property type="component" value="Unassembled WGS sequence"/>
</dbReference>
<feature type="non-terminal residue" evidence="2">
    <location>
        <position position="117"/>
    </location>
</feature>
<accession>A0A813JGZ2</accession>
<evidence type="ECO:0000313" key="3">
    <source>
        <dbReference type="Proteomes" id="UP000626109"/>
    </source>
</evidence>
<dbReference type="EMBL" id="CAJNNW010025650">
    <property type="protein sequence ID" value="CAE8678015.1"/>
    <property type="molecule type" value="Genomic_DNA"/>
</dbReference>
<gene>
    <name evidence="2" type="ORF">PGLA2088_LOCUS20578</name>
</gene>
<feature type="region of interest" description="Disordered" evidence="1">
    <location>
        <begin position="1"/>
        <end position="34"/>
    </location>
</feature>
<protein>
    <submittedName>
        <fullName evidence="2">Uncharacterized protein</fullName>
    </submittedName>
</protein>
<sequence>SPERSPSLSTRSLVAKVGSTPGSPLPPGSPGPGASVEVPVKASLFRVPRTKTCVCAASSQLGRERSRLLKEERQVLLRGQRLAQREDGVDEMDSRLASDEQELAERRQQFVHGEVAV</sequence>
<name>A0A813JGZ2_POLGL</name>
<organism evidence="2 3">
    <name type="scientific">Polarella glacialis</name>
    <name type="common">Dinoflagellate</name>
    <dbReference type="NCBI Taxonomy" id="89957"/>
    <lineage>
        <taxon>Eukaryota</taxon>
        <taxon>Sar</taxon>
        <taxon>Alveolata</taxon>
        <taxon>Dinophyceae</taxon>
        <taxon>Suessiales</taxon>
        <taxon>Suessiaceae</taxon>
        <taxon>Polarella</taxon>
    </lineage>
</organism>
<dbReference type="AlphaFoldDB" id="A0A813JGZ2"/>
<comment type="caution">
    <text evidence="2">The sequence shown here is derived from an EMBL/GenBank/DDBJ whole genome shotgun (WGS) entry which is preliminary data.</text>
</comment>
<proteinExistence type="predicted"/>
<evidence type="ECO:0000313" key="2">
    <source>
        <dbReference type="EMBL" id="CAE8678015.1"/>
    </source>
</evidence>